<dbReference type="SMART" id="SM00325">
    <property type="entry name" value="RhoGEF"/>
    <property type="match status" value="1"/>
</dbReference>
<feature type="region of interest" description="Disordered" evidence="1">
    <location>
        <begin position="932"/>
        <end position="965"/>
    </location>
</feature>
<dbReference type="PANTHER" id="PTHR45818">
    <property type="entry name" value="PROTEIN VAV"/>
    <property type="match status" value="1"/>
</dbReference>
<evidence type="ECO:0000259" key="2">
    <source>
        <dbReference type="PROSITE" id="PS50010"/>
    </source>
</evidence>
<dbReference type="InterPro" id="IPR035899">
    <property type="entry name" value="DBL_dom_sf"/>
</dbReference>
<dbReference type="Pfam" id="PF00621">
    <property type="entry name" value="RhoGEF"/>
    <property type="match status" value="1"/>
</dbReference>
<gene>
    <name evidence="3" type="ORF">SETTUDRAFT_40570</name>
</gene>
<dbReference type="PROSITE" id="PS50010">
    <property type="entry name" value="DH_2"/>
    <property type="match status" value="1"/>
</dbReference>
<feature type="region of interest" description="Disordered" evidence="1">
    <location>
        <begin position="872"/>
        <end position="914"/>
    </location>
</feature>
<feature type="region of interest" description="Disordered" evidence="1">
    <location>
        <begin position="267"/>
        <end position="288"/>
    </location>
</feature>
<dbReference type="HOGENOM" id="CLU_010210_2_0_1"/>
<evidence type="ECO:0000256" key="1">
    <source>
        <dbReference type="SAM" id="MobiDB-lite"/>
    </source>
</evidence>
<dbReference type="STRING" id="671987.R0J447"/>
<sequence length="1055" mass="117911">MAYVLALRPQSPLKRSFSDNPYLSACSPQNDTRHAPPIHVTACNSSARSFYSLGHGRVGDGARVNENTPPLTSQSLLNLASEKTDFPFTTADVAGEPPTRNGGLNRPPPYLARAGSYEWQHVPALPSEHESLDGEGIQGDENDFDETHLFNVYEAIHVPSLADQHLNNATSETHDECQAAPATVQTPSQPFRRWMSTLRRRHAQRWREHLVDSAHLSGIATDGMSILSQPLERLSMSARRTNGSLTSSMEYVTAIKSTTITVGSTSIAPRSDGGLQGKTRLGNRSSNVSEARRSLESYRGALGPVLDESAWLRSLQRRKVVEELIASEESYIADLKVLINDYFMVLATIPSVSGQTKSSIQQNISQILQLHEDLLAELHHVVPHADFTKSAHQEAYPATKAKHIRFHSADIVPGRFTENRAPRRLRHSLEIGRSPDPRPRGLVTDTTTAGNIAKIFNKHMRRFFTYEEYGAHWTTMSQDLTSMCKGLHGWQEYERGVEALQKVVASQNNREAGSKKALSFPDLLIKPIQRVCKYPLLFDDLCRHTPVYDDPEAHAELEKALFRLQETIREVNKAKDDPQTRRLIEITWQLQDRLVFEEPKLSRALIFRLLGHVLLCGVLHVAYQTPDRIKGSYMVCVLYKSCLVLATASRFHTPYTVVALIGLANASIEESDNGRGMQCHTAPHTWKFVFEHGHRLHELIFSACSSAEEAVWKTQLRERIVYETHDFVEGQSNMQDMFTSVSLELKSLGPVFGHANSLVRRMSVHRAATLGAKTNMSQVIIKNTQAQKIPETPPTFSPSIVARSQSHLSSNHVATLVPRRAERIRLENTLEDVWTKDLLPFPGMSTRRMENQIRASANSVMRKLSMASIASNFSRRSPSLSNASNSRSDDSSGSRARKASHGTVRPPSAADRRPAPAVVDFHNAPAAFLPTDFEVEDTRPSTRHRRLVNRTTSTGGPTERCSQAKPKKVRRLSTHMINLPRSEAAVRVAGRNTSHSSAEAALRAAPPCTDGERSMENKKLKMEAFKDRSSKPGLSRTTPTRKFFKSKSRIFNFFR</sequence>
<protein>
    <recommendedName>
        <fullName evidence="2">DH domain-containing protein</fullName>
    </recommendedName>
</protein>
<keyword evidence="4" id="KW-1185">Reference proteome</keyword>
<feature type="compositionally biased region" description="Low complexity" evidence="1">
    <location>
        <begin position="904"/>
        <end position="914"/>
    </location>
</feature>
<feature type="region of interest" description="Disordered" evidence="1">
    <location>
        <begin position="993"/>
        <end position="1016"/>
    </location>
</feature>
<evidence type="ECO:0000313" key="4">
    <source>
        <dbReference type="Proteomes" id="UP000016935"/>
    </source>
</evidence>
<feature type="compositionally biased region" description="Low complexity" evidence="1">
    <location>
        <begin position="874"/>
        <end position="886"/>
    </location>
</feature>
<dbReference type="GO" id="GO:0005085">
    <property type="term" value="F:guanyl-nucleotide exchange factor activity"/>
    <property type="evidence" value="ECO:0007669"/>
    <property type="project" value="InterPro"/>
</dbReference>
<name>R0J447_EXST2</name>
<dbReference type="RefSeq" id="XP_008020275.1">
    <property type="nucleotide sequence ID" value="XM_008022084.1"/>
</dbReference>
<accession>R0J447</accession>
<dbReference type="SUPFAM" id="SSF48065">
    <property type="entry name" value="DBL homology domain (DH-domain)"/>
    <property type="match status" value="1"/>
</dbReference>
<reference evidence="3 4" key="2">
    <citation type="journal article" date="2013" name="PLoS Genet.">
        <title>Comparative genome structure, secondary metabolite, and effector coding capacity across Cochliobolus pathogens.</title>
        <authorList>
            <person name="Condon B.J."/>
            <person name="Leng Y."/>
            <person name="Wu D."/>
            <person name="Bushley K.E."/>
            <person name="Ohm R.A."/>
            <person name="Otillar R."/>
            <person name="Martin J."/>
            <person name="Schackwitz W."/>
            <person name="Grimwood J."/>
            <person name="MohdZainudin N."/>
            <person name="Xue C."/>
            <person name="Wang R."/>
            <person name="Manning V.A."/>
            <person name="Dhillon B."/>
            <person name="Tu Z.J."/>
            <person name="Steffenson B.J."/>
            <person name="Salamov A."/>
            <person name="Sun H."/>
            <person name="Lowry S."/>
            <person name="LaButti K."/>
            <person name="Han J."/>
            <person name="Copeland A."/>
            <person name="Lindquist E."/>
            <person name="Barry K."/>
            <person name="Schmutz J."/>
            <person name="Baker S.E."/>
            <person name="Ciuffetti L.M."/>
            <person name="Grigoriev I.V."/>
            <person name="Zhong S."/>
            <person name="Turgeon B.G."/>
        </authorList>
    </citation>
    <scope>NUCLEOTIDE SEQUENCE [LARGE SCALE GENOMIC DNA]</scope>
    <source>
        <strain evidence="4">28A</strain>
    </source>
</reference>
<dbReference type="Gene3D" id="1.20.900.10">
    <property type="entry name" value="Dbl homology (DH) domain"/>
    <property type="match status" value="1"/>
</dbReference>
<dbReference type="eggNOG" id="ENOG502RHA2">
    <property type="taxonomic scope" value="Eukaryota"/>
</dbReference>
<dbReference type="InterPro" id="IPR000219">
    <property type="entry name" value="DH_dom"/>
</dbReference>
<dbReference type="GeneID" id="19404633"/>
<dbReference type="PANTHER" id="PTHR45818:SF3">
    <property type="entry name" value="PROTEIN VAV"/>
    <property type="match status" value="1"/>
</dbReference>
<organism evidence="3 4">
    <name type="scientific">Exserohilum turcicum (strain 28A)</name>
    <name type="common">Northern leaf blight fungus</name>
    <name type="synonym">Setosphaeria turcica</name>
    <dbReference type="NCBI Taxonomy" id="671987"/>
    <lineage>
        <taxon>Eukaryota</taxon>
        <taxon>Fungi</taxon>
        <taxon>Dikarya</taxon>
        <taxon>Ascomycota</taxon>
        <taxon>Pezizomycotina</taxon>
        <taxon>Dothideomycetes</taxon>
        <taxon>Pleosporomycetidae</taxon>
        <taxon>Pleosporales</taxon>
        <taxon>Pleosporineae</taxon>
        <taxon>Pleosporaceae</taxon>
        <taxon>Exserohilum</taxon>
    </lineage>
</organism>
<dbReference type="Proteomes" id="UP000016935">
    <property type="component" value="Unassembled WGS sequence"/>
</dbReference>
<feature type="domain" description="DH" evidence="2">
    <location>
        <begin position="316"/>
        <end position="574"/>
    </location>
</feature>
<dbReference type="EMBL" id="KB908481">
    <property type="protein sequence ID" value="EOA91521.1"/>
    <property type="molecule type" value="Genomic_DNA"/>
</dbReference>
<reference evidence="3 4" key="1">
    <citation type="journal article" date="2012" name="PLoS Pathog.">
        <title>Diverse lifestyles and strategies of plant pathogenesis encoded in the genomes of eighteen Dothideomycetes fungi.</title>
        <authorList>
            <person name="Ohm R.A."/>
            <person name="Feau N."/>
            <person name="Henrissat B."/>
            <person name="Schoch C.L."/>
            <person name="Horwitz B.A."/>
            <person name="Barry K.W."/>
            <person name="Condon B.J."/>
            <person name="Copeland A.C."/>
            <person name="Dhillon B."/>
            <person name="Glaser F."/>
            <person name="Hesse C.N."/>
            <person name="Kosti I."/>
            <person name="LaButti K."/>
            <person name="Lindquist E.A."/>
            <person name="Lucas S."/>
            <person name="Salamov A.A."/>
            <person name="Bradshaw R.E."/>
            <person name="Ciuffetti L."/>
            <person name="Hamelin R.C."/>
            <person name="Kema G.H.J."/>
            <person name="Lawrence C."/>
            <person name="Scott J.A."/>
            <person name="Spatafora J.W."/>
            <person name="Turgeon B.G."/>
            <person name="de Wit P.J.G.M."/>
            <person name="Zhong S."/>
            <person name="Goodwin S.B."/>
            <person name="Grigoriev I.V."/>
        </authorList>
    </citation>
    <scope>NUCLEOTIDE SEQUENCE [LARGE SCALE GENOMIC DNA]</scope>
    <source>
        <strain evidence="4">28A</strain>
    </source>
</reference>
<dbReference type="OrthoDB" id="8059989at2759"/>
<dbReference type="AlphaFoldDB" id="R0J447"/>
<proteinExistence type="predicted"/>
<dbReference type="GO" id="GO:0005737">
    <property type="term" value="C:cytoplasm"/>
    <property type="evidence" value="ECO:0007669"/>
    <property type="project" value="TreeGrafter"/>
</dbReference>
<evidence type="ECO:0000313" key="3">
    <source>
        <dbReference type="EMBL" id="EOA91521.1"/>
    </source>
</evidence>